<dbReference type="Proteomes" id="UP000652761">
    <property type="component" value="Unassembled WGS sequence"/>
</dbReference>
<feature type="transmembrane region" description="Helical" evidence="1">
    <location>
        <begin position="6"/>
        <end position="33"/>
    </location>
</feature>
<keyword evidence="3" id="KW-1185">Reference proteome</keyword>
<organism evidence="2 3">
    <name type="scientific">Colocasia esculenta</name>
    <name type="common">Wild taro</name>
    <name type="synonym">Arum esculentum</name>
    <dbReference type="NCBI Taxonomy" id="4460"/>
    <lineage>
        <taxon>Eukaryota</taxon>
        <taxon>Viridiplantae</taxon>
        <taxon>Streptophyta</taxon>
        <taxon>Embryophyta</taxon>
        <taxon>Tracheophyta</taxon>
        <taxon>Spermatophyta</taxon>
        <taxon>Magnoliopsida</taxon>
        <taxon>Liliopsida</taxon>
        <taxon>Araceae</taxon>
        <taxon>Aroideae</taxon>
        <taxon>Colocasieae</taxon>
        <taxon>Colocasia</taxon>
    </lineage>
</organism>
<protein>
    <submittedName>
        <fullName evidence="2">Uncharacterized protein</fullName>
    </submittedName>
</protein>
<keyword evidence="1" id="KW-0812">Transmembrane</keyword>
<dbReference type="PANTHER" id="PTHR33264:SF27">
    <property type="entry name" value="TRANSMEMBRANE PROTEIN"/>
    <property type="match status" value="1"/>
</dbReference>
<comment type="caution">
    <text evidence="2">The sequence shown here is derived from an EMBL/GenBank/DDBJ whole genome shotgun (WGS) entry which is preliminary data.</text>
</comment>
<reference evidence="2" key="1">
    <citation type="submission" date="2017-07" db="EMBL/GenBank/DDBJ databases">
        <title>Taro Niue Genome Assembly and Annotation.</title>
        <authorList>
            <person name="Atibalentja N."/>
            <person name="Keating K."/>
            <person name="Fields C.J."/>
        </authorList>
    </citation>
    <scope>NUCLEOTIDE SEQUENCE</scope>
    <source>
        <strain evidence="2">Niue_2</strain>
        <tissue evidence="2">Leaf</tissue>
    </source>
</reference>
<sequence>MEDPELLAADCVVICTCCPCLVLQVLLFLLIRLPCKLAKRSKRLVLRRLRKRPRRGRRRREVAATEMIVFREDPFDGFVQMGIADAVPGRGCRGGRRVCAIAEAQRVLEQLYEEGELGFGGFRRRSECGGGSGGGEPLGAGFPRHCHLVVRGGGGGDGDGGRRDDLRCVQVLYM</sequence>
<keyword evidence="1" id="KW-0472">Membrane</keyword>
<accession>A0A843TNE9</accession>
<name>A0A843TNE9_COLES</name>
<dbReference type="PANTHER" id="PTHR33264">
    <property type="entry name" value="EXPRESSED PROTEIN"/>
    <property type="match status" value="1"/>
</dbReference>
<evidence type="ECO:0000256" key="1">
    <source>
        <dbReference type="SAM" id="Phobius"/>
    </source>
</evidence>
<proteinExistence type="predicted"/>
<evidence type="ECO:0000313" key="3">
    <source>
        <dbReference type="Proteomes" id="UP000652761"/>
    </source>
</evidence>
<evidence type="ECO:0000313" key="2">
    <source>
        <dbReference type="EMBL" id="MQL70880.1"/>
    </source>
</evidence>
<dbReference type="AlphaFoldDB" id="A0A843TNE9"/>
<dbReference type="EMBL" id="NMUH01000081">
    <property type="protein sequence ID" value="MQL70880.1"/>
    <property type="molecule type" value="Genomic_DNA"/>
</dbReference>
<gene>
    <name evidence="2" type="ORF">Taro_003202</name>
</gene>
<keyword evidence="1" id="KW-1133">Transmembrane helix</keyword>